<evidence type="ECO:0000256" key="4">
    <source>
        <dbReference type="ARBA" id="ARBA00031870"/>
    </source>
</evidence>
<dbReference type="Proteomes" id="UP000029733">
    <property type="component" value="Unassembled WGS sequence"/>
</dbReference>
<dbReference type="InterPro" id="IPR006224">
    <property type="entry name" value="PsdUridine_synth_RluA-like_CS"/>
</dbReference>
<dbReference type="Pfam" id="PF00849">
    <property type="entry name" value="PseudoU_synth_2"/>
    <property type="match status" value="1"/>
</dbReference>
<gene>
    <name evidence="7" type="ORF">LS71_004875</name>
</gene>
<dbReference type="GO" id="GO:0140098">
    <property type="term" value="F:catalytic activity, acting on RNA"/>
    <property type="evidence" value="ECO:0007669"/>
    <property type="project" value="UniProtKB-ARBA"/>
</dbReference>
<proteinExistence type="inferred from homology"/>
<dbReference type="InterPro" id="IPR020103">
    <property type="entry name" value="PsdUridine_synth_cat_dom_sf"/>
</dbReference>
<accession>A0A4U8TE22</accession>
<dbReference type="PROSITE" id="PS01129">
    <property type="entry name" value="PSI_RLU"/>
    <property type="match status" value="1"/>
</dbReference>
<evidence type="ECO:0000256" key="3">
    <source>
        <dbReference type="ARBA" id="ARBA00023235"/>
    </source>
</evidence>
<reference evidence="7 8" key="1">
    <citation type="journal article" date="2014" name="Genome Announc.">
        <title>Draft genome sequences of eight enterohepatic helicobacter species isolated from both laboratory and wild rodents.</title>
        <authorList>
            <person name="Sheh A."/>
            <person name="Shen Z."/>
            <person name="Fox J.G."/>
        </authorList>
    </citation>
    <scope>NUCLEOTIDE SEQUENCE [LARGE SCALE GENOMIC DNA]</scope>
    <source>
        <strain evidence="7 8">MIT 09-6949</strain>
    </source>
</reference>
<keyword evidence="3" id="KW-0413">Isomerase</keyword>
<name>A0A4U8TE22_9HELI</name>
<dbReference type="CDD" id="cd02869">
    <property type="entry name" value="PseudoU_synth_RluA_like"/>
    <property type="match status" value="1"/>
</dbReference>
<dbReference type="OrthoDB" id="128480at2"/>
<dbReference type="PANTHER" id="PTHR21600">
    <property type="entry name" value="MITOCHONDRIAL RNA PSEUDOURIDINE SYNTHASE"/>
    <property type="match status" value="1"/>
</dbReference>
<keyword evidence="8" id="KW-1185">Reference proteome</keyword>
<dbReference type="GO" id="GO:0003723">
    <property type="term" value="F:RNA binding"/>
    <property type="evidence" value="ECO:0007669"/>
    <property type="project" value="InterPro"/>
</dbReference>
<dbReference type="AlphaFoldDB" id="A0A4U8TE22"/>
<evidence type="ECO:0000313" key="7">
    <source>
        <dbReference type="EMBL" id="TLD96927.1"/>
    </source>
</evidence>
<evidence type="ECO:0000259" key="6">
    <source>
        <dbReference type="Pfam" id="PF00849"/>
    </source>
</evidence>
<comment type="similarity">
    <text evidence="2">Belongs to the pseudouridine synthase RluA family.</text>
</comment>
<dbReference type="Gene3D" id="3.30.2350.10">
    <property type="entry name" value="Pseudouridine synthase"/>
    <property type="match status" value="1"/>
</dbReference>
<dbReference type="GO" id="GO:0009982">
    <property type="term" value="F:pseudouridine synthase activity"/>
    <property type="evidence" value="ECO:0007669"/>
    <property type="project" value="InterPro"/>
</dbReference>
<evidence type="ECO:0000256" key="1">
    <source>
        <dbReference type="ARBA" id="ARBA00000073"/>
    </source>
</evidence>
<comment type="caution">
    <text evidence="7">The sequence shown here is derived from an EMBL/GenBank/DDBJ whole genome shotgun (WGS) entry which is preliminary data.</text>
</comment>
<dbReference type="PANTHER" id="PTHR21600:SF44">
    <property type="entry name" value="RIBOSOMAL LARGE SUBUNIT PSEUDOURIDINE SYNTHASE D"/>
    <property type="match status" value="1"/>
</dbReference>
<dbReference type="InterPro" id="IPR006145">
    <property type="entry name" value="PsdUridine_synth_RsuA/RluA"/>
</dbReference>
<sequence length="319" mass="36330">MPFVTRSYEILEPVAAFLFLMRAKGYTQAQAQKAIDRGRLSQNGRAVGKGEKICGYVELSEFEPCDMPLEPVFYNEYFCVYDKPHNLLTHPKGRFYHHSLNDALKKRFGNGANAIHRLDKQTSGLVLCASNPVYESQLKSLMEQRQINKTYLAIVQGELKQEMLISERIARGKVGDLRIKSFISPKGKPSHTLLRPLAYHKPTDSTLVSAIALTGRTHQIRLHCAHVGHRILGDPLYGVDEKYSRFYLANNATPHYEQYFGAPHLCLNAHTLSFIFKERTYYFVSCLRFECAPHFSAIWDKAGDKTGQNIQAQNNIFQV</sequence>
<feature type="domain" description="Pseudouridine synthase RsuA/RluA-like" evidence="6">
    <location>
        <begin position="78"/>
        <end position="226"/>
    </location>
</feature>
<dbReference type="GO" id="GO:0000455">
    <property type="term" value="P:enzyme-directed rRNA pseudouridine synthesis"/>
    <property type="evidence" value="ECO:0007669"/>
    <property type="project" value="TreeGrafter"/>
</dbReference>
<evidence type="ECO:0000256" key="2">
    <source>
        <dbReference type="ARBA" id="ARBA00010876"/>
    </source>
</evidence>
<comment type="catalytic activity">
    <reaction evidence="1">
        <text>a uridine in RNA = a pseudouridine in RNA</text>
        <dbReference type="Rhea" id="RHEA:48348"/>
        <dbReference type="Rhea" id="RHEA-COMP:12068"/>
        <dbReference type="Rhea" id="RHEA-COMP:12069"/>
        <dbReference type="ChEBI" id="CHEBI:65314"/>
        <dbReference type="ChEBI" id="CHEBI:65315"/>
    </reaction>
</comment>
<dbReference type="RefSeq" id="WP_081946255.1">
    <property type="nucleotide sequence ID" value="NZ_JRPR02000002.1"/>
</dbReference>
<evidence type="ECO:0000313" key="8">
    <source>
        <dbReference type="Proteomes" id="UP000029733"/>
    </source>
</evidence>
<dbReference type="EMBL" id="JRPR02000002">
    <property type="protein sequence ID" value="TLD96927.1"/>
    <property type="molecule type" value="Genomic_DNA"/>
</dbReference>
<dbReference type="SUPFAM" id="SSF55120">
    <property type="entry name" value="Pseudouridine synthase"/>
    <property type="match status" value="1"/>
</dbReference>
<evidence type="ECO:0000256" key="5">
    <source>
        <dbReference type="ARBA" id="ARBA00033164"/>
    </source>
</evidence>
<dbReference type="InterPro" id="IPR050188">
    <property type="entry name" value="RluA_PseudoU_synthase"/>
</dbReference>
<protein>
    <recommendedName>
        <fullName evidence="4">RNA pseudouridylate synthase</fullName>
    </recommendedName>
    <alternativeName>
        <fullName evidence="5">RNA-uridine isomerase</fullName>
    </alternativeName>
</protein>
<organism evidence="7 8">
    <name type="scientific">Helicobacter jaachi</name>
    <dbReference type="NCBI Taxonomy" id="1677920"/>
    <lineage>
        <taxon>Bacteria</taxon>
        <taxon>Pseudomonadati</taxon>
        <taxon>Campylobacterota</taxon>
        <taxon>Epsilonproteobacteria</taxon>
        <taxon>Campylobacterales</taxon>
        <taxon>Helicobacteraceae</taxon>
        <taxon>Helicobacter</taxon>
    </lineage>
</organism>